<protein>
    <submittedName>
        <fullName evidence="2">PEPxxWA-CTERM sorting domain-containing protein</fullName>
    </submittedName>
</protein>
<reference evidence="2" key="1">
    <citation type="submission" date="2023-07" db="EMBL/GenBank/DDBJ databases">
        <authorList>
            <person name="Kim M."/>
        </authorList>
    </citation>
    <scope>NUCLEOTIDE SEQUENCE</scope>
    <source>
        <strain evidence="2">BIUV-7</strain>
    </source>
</reference>
<dbReference type="Proteomes" id="UP001169764">
    <property type="component" value="Unassembled WGS sequence"/>
</dbReference>
<evidence type="ECO:0000259" key="1">
    <source>
        <dbReference type="Pfam" id="PF07589"/>
    </source>
</evidence>
<organism evidence="2 3">
    <name type="scientific">Sphingomonas natans</name>
    <dbReference type="NCBI Taxonomy" id="3063330"/>
    <lineage>
        <taxon>Bacteria</taxon>
        <taxon>Pseudomonadati</taxon>
        <taxon>Pseudomonadota</taxon>
        <taxon>Alphaproteobacteria</taxon>
        <taxon>Sphingomonadales</taxon>
        <taxon>Sphingomonadaceae</taxon>
        <taxon>Sphingomonas</taxon>
    </lineage>
</organism>
<name>A0ABT8YC79_9SPHN</name>
<comment type="caution">
    <text evidence="2">The sequence shown here is derived from an EMBL/GenBank/DDBJ whole genome shotgun (WGS) entry which is preliminary data.</text>
</comment>
<keyword evidence="3" id="KW-1185">Reference proteome</keyword>
<feature type="domain" description="Ice-binding protein C-terminal" evidence="1">
    <location>
        <begin position="131"/>
        <end position="155"/>
    </location>
</feature>
<gene>
    <name evidence="2" type="ORF">Q4F19_16225</name>
</gene>
<dbReference type="EMBL" id="JAUOTP010000008">
    <property type="protein sequence ID" value="MDO6415938.1"/>
    <property type="molecule type" value="Genomic_DNA"/>
</dbReference>
<evidence type="ECO:0000313" key="2">
    <source>
        <dbReference type="EMBL" id="MDO6415938.1"/>
    </source>
</evidence>
<evidence type="ECO:0000313" key="3">
    <source>
        <dbReference type="Proteomes" id="UP001169764"/>
    </source>
</evidence>
<dbReference type="NCBIfam" id="NF035944">
    <property type="entry name" value="PEPxxWA-CTERM"/>
    <property type="match status" value="1"/>
</dbReference>
<accession>A0ABT8YC79</accession>
<dbReference type="Pfam" id="PF07589">
    <property type="entry name" value="PEP-CTERM"/>
    <property type="match status" value="1"/>
</dbReference>
<dbReference type="NCBIfam" id="TIGR02595">
    <property type="entry name" value="PEP_CTERM"/>
    <property type="match status" value="1"/>
</dbReference>
<sequence length="163" mass="17144">MTAIVAMTVGAGSAQAAPILYTISGGFSGTFSLDYDTQTLSSLSLDIGGRLFDETNSSALFQNSGYTIGGNIGGASTLMVNNTPSPLNNDFILFLPQSSFQNLQASIGYSTNGMNYYSGREVTIRAGSSGAVPEPATWAMFIGGFGLVGAGMRRRLKFNFKYV</sequence>
<proteinExistence type="predicted"/>
<dbReference type="InterPro" id="IPR013424">
    <property type="entry name" value="Ice-binding_C"/>
</dbReference>